<dbReference type="InterPro" id="IPR012332">
    <property type="entry name" value="Autotransporter_pectin_lyase_C"/>
</dbReference>
<evidence type="ECO:0008006" key="6">
    <source>
        <dbReference type="Google" id="ProtNLM"/>
    </source>
</evidence>
<keyword evidence="1" id="KW-0175">Coiled coil</keyword>
<keyword evidence="4" id="KW-1185">Reference proteome</keyword>
<gene>
    <name evidence="2" type="ORF">ASJ82_07405</name>
    <name evidence="3" type="ORF">MSCUN_04130</name>
</gene>
<dbReference type="Proteomes" id="UP000217528">
    <property type="component" value="Unassembled WGS sequence"/>
</dbReference>
<reference evidence="2 4" key="2">
    <citation type="journal article" date="2017" name="BMC Genomics">
        <title>Genomic analysis of methanogenic archaea reveals a shift towards energy conservation.</title>
        <authorList>
            <person name="Gilmore S.P."/>
            <person name="Henske J.K."/>
            <person name="Sexton J.A."/>
            <person name="Solomon K.V."/>
            <person name="Seppala S."/>
            <person name="Yoo J.I."/>
            <person name="Huyett L.M."/>
            <person name="Pressman A."/>
            <person name="Cogan J.Z."/>
            <person name="Kivenson V."/>
            <person name="Peng X."/>
            <person name="Tan Y."/>
            <person name="Valentine D.L."/>
            <person name="O'Malley M.A."/>
        </authorList>
    </citation>
    <scope>NUCLEOTIDE SEQUENCE [LARGE SCALE GENOMIC DNA]</scope>
    <source>
        <strain evidence="2 4">1R-7</strain>
    </source>
</reference>
<proteinExistence type="predicted"/>
<dbReference type="Gene3D" id="2.160.20.20">
    <property type="match status" value="1"/>
</dbReference>
<dbReference type="PANTHER" id="PTHR11319">
    <property type="entry name" value="G PROTEIN-COUPLED RECEPTOR-RELATED"/>
    <property type="match status" value="1"/>
</dbReference>
<dbReference type="OrthoDB" id="78475at2157"/>
<dbReference type="Proteomes" id="UP000246004">
    <property type="component" value="Unassembled WGS sequence"/>
</dbReference>
<accession>A0A2A2HCH3</accession>
<dbReference type="InterPro" id="IPR006626">
    <property type="entry name" value="PbH1"/>
</dbReference>
<feature type="coiled-coil region" evidence="1">
    <location>
        <begin position="49"/>
        <end position="117"/>
    </location>
</feature>
<dbReference type="SMART" id="SM00710">
    <property type="entry name" value="PbH1"/>
    <property type="match status" value="14"/>
</dbReference>
<reference evidence="3 5" key="1">
    <citation type="submission" date="2016-04" db="EMBL/GenBank/DDBJ databases">
        <title>Genome sequence of Methanosphaera cuniculi DSM 4103.</title>
        <authorList>
            <person name="Poehlein A."/>
            <person name="Seedorf H."/>
            <person name="Daniel R."/>
        </authorList>
    </citation>
    <scope>NUCLEOTIDE SEQUENCE [LARGE SCALE GENOMIC DNA]</scope>
    <source>
        <strain evidence="3 5">DSM 4103</strain>
    </source>
</reference>
<dbReference type="EMBL" id="LWMS01000010">
    <property type="protein sequence ID" value="PWL08700.1"/>
    <property type="molecule type" value="Genomic_DNA"/>
</dbReference>
<dbReference type="EMBL" id="LMVN01000024">
    <property type="protein sequence ID" value="PAV06933.1"/>
    <property type="molecule type" value="Genomic_DNA"/>
</dbReference>
<comment type="caution">
    <text evidence="2">The sequence shown here is derived from an EMBL/GenBank/DDBJ whole genome shotgun (WGS) entry which is preliminary data.</text>
</comment>
<name>A0A2A2HCH3_9EURY</name>
<evidence type="ECO:0000313" key="3">
    <source>
        <dbReference type="EMBL" id="PWL08700.1"/>
    </source>
</evidence>
<dbReference type="RefSeq" id="WP_095609107.1">
    <property type="nucleotide sequence ID" value="NZ_LMVN01000024.1"/>
</dbReference>
<dbReference type="SUPFAM" id="SSF51126">
    <property type="entry name" value="Pectin lyase-like"/>
    <property type="match status" value="5"/>
</dbReference>
<protein>
    <recommendedName>
        <fullName evidence="6">Member of asn/thr-rich large protein family</fullName>
    </recommendedName>
</protein>
<organism evidence="2 4">
    <name type="scientific">Methanosphaera cuniculi</name>
    <dbReference type="NCBI Taxonomy" id="1077256"/>
    <lineage>
        <taxon>Archaea</taxon>
        <taxon>Methanobacteriati</taxon>
        <taxon>Methanobacteriota</taxon>
        <taxon>Methanomada group</taxon>
        <taxon>Methanobacteria</taxon>
        <taxon>Methanobacteriales</taxon>
        <taxon>Methanobacteriaceae</taxon>
        <taxon>Methanosphaera</taxon>
    </lineage>
</organism>
<sequence>MKKTNYKFLLTALVIMSIFITLSTISATDNVSSDNAQLTTSDDITQLQSEQINTDIKKTNTENKDIQKEISTKKNNKINNTNNQKTTKKDTYSVNNYQELYNKVEDIKSNSQNTEETITLNKGTYTITNPINWGNTTQTTKKLTIKGNGQVIDGKGVKNFISVKNDYILNLENIIIQNTNASNGSAVSTNNATVNIQNSQFNNNNASMGGAIHNYNRSSITITNTTFNNNNAKSGGAIYNRFANLTVTNVTATQNNATWGGFVYNAYNGDVRLINSQFNKNNASIGGVSYTALTSRTKVSNSNFTENTANSYAGAIYVQNSNATVENSNFNKGTSKYGGSLYMDGGIVTITNSNFTEDQAKAGSGGSLYATGSNVKLTVSNSNFKDCTSDMGGAIYTNTNGLVVENSNFKNCIDNKYNTTIYTFQGLTLKNSTIIADIATVNAGEQVTITAPVNDRTLSENELITFNVEGKDYTTTKTGIAIIYNTTFTKGGNQVVTVSFPSQPGNTMTLNYNVIKTGEFNVTGYEELYNKVEEIKANNEYTEVTINLKSGDYSITNPINWGNTTHTTKTITIKGNNQVIDGKKVKNFISVKNDYTLNLENIIIQNTNASNGSAVSTNNATVNIQNSQFNNNNASMGGAIHNYNRSTITITNTTFNNNNAKSGGAIYNRFANLTVTNVTATKNNATWGGFVYNAYNGDVRLIDSQFKNNNASIGGVSYTTLTSRTKVSNSNFTENTADSYAGAIYVQNSNATVENSNFNKGTSKYGGSLYMDGGVVTITNSNFTEDQAKAGSGGSLYATGFNVKLTVSNSNFKDCTSDMGGAIYTNTNGLVVENSYFENCIDNRYNTTIYTFKGLTLKNSTIIADVKTVNAGEQITITAPVNDRTLSEDELVTFNVEGKDYTTTKTGIAIIYNTTFTKGGNQVITVSFPSQPGNIMKLNYYVIKTGEFNVTGYEELYNKVEEIKANNEYTEVTIKLNPGNYSITNPINWGNTTHTTKKLTIKGNGQVIDGNNTKNFISITNGYTLNIENITAQNCYGLNGSVINNINSTVTIQDSIFNNNTAKNYGGVIYNGHANTTVIDSKASKNNATNGGFVYNNHNGNVTIITSTFNNNNASLGGVTFDNSLSTTTIMNSNFTNNNATYSGGVNYVSNASCVIKNSNYNNNTAKNGGAIFNTNKGSIDITKSNFTDNHANMGAFIYTNNAPLSIKDSILLNNVDDKNNYTMYLFNNITMKNTTIINDMGEVSKTTIVTINSPVYLRSLGDYDKAVFTVNGKTYTVYKQGGVRSIIQLNTTFNTFGDNIVAIAYDVLPGNTIQLVYHIKDVVENITVDDINISSLKNGTITAIVTDVNGHSIKGELPATITINNKTYDTIIKNGLLNANIPTDTLKAGEYDVIIDIPETENSTHAQVTHSLSIIKRATQNMTLDDVTIKTMNNHTITITLNDVDGNMVQSNLPVAVKINGVTQKHITTNGNLLNITLDTDDFRAGVYNISIKLGENGYYTGSELVQKLTIEKRTPTISIKTNTPKTQDTLEAEIRITEDNTLVDGGFVIFKINGVTLKDETGNTVRANVENGFAYLNYKLPSNIGSGNYTISVVYNSPFHETIRTTENLTIEKQIVENKTLETILTQKGENTTISLNIADITGKQLVGNTKIAVKLNGKTQISQTISNGKLDISIPTDTFSNKNYTLTIILGANALYDKAVYNGMITIVNPREMPAYIENENLTVLE</sequence>
<dbReference type="PANTHER" id="PTHR11319:SF35">
    <property type="entry name" value="OUTER MEMBRANE PROTEIN PMPC-RELATED"/>
    <property type="match status" value="1"/>
</dbReference>
<evidence type="ECO:0000313" key="5">
    <source>
        <dbReference type="Proteomes" id="UP000246004"/>
    </source>
</evidence>
<evidence type="ECO:0000256" key="1">
    <source>
        <dbReference type="SAM" id="Coils"/>
    </source>
</evidence>
<evidence type="ECO:0000313" key="4">
    <source>
        <dbReference type="Proteomes" id="UP000217528"/>
    </source>
</evidence>
<evidence type="ECO:0000313" key="2">
    <source>
        <dbReference type="EMBL" id="PAV06933.1"/>
    </source>
</evidence>
<dbReference type="InterPro" id="IPR011050">
    <property type="entry name" value="Pectin_lyase_fold/virulence"/>
</dbReference>